<dbReference type="AlphaFoldDB" id="A0A9X7JVJ0"/>
<evidence type="ECO:0000313" key="2">
    <source>
        <dbReference type="Proteomes" id="UP000242427"/>
    </source>
</evidence>
<gene>
    <name evidence="1" type="ORF">B7P34_00550</name>
</gene>
<dbReference type="EMBL" id="PXWG01000001">
    <property type="protein sequence ID" value="PSJ30545.1"/>
    <property type="molecule type" value="Genomic_DNA"/>
</dbReference>
<accession>A0A9X7JVJ0</accession>
<sequence length="103" mass="11358">MACILVLGAASGEVARNVEDLDPLQNRSRDLFVQDPRDGIAHCDGGLFTERVQPGLGIRELGDVVLGRAVVRILHEFAGQLPVLADLPDTLDRFPRGRSRWDR</sequence>
<name>A0A9X7JVJ0_9ACTN</name>
<evidence type="ECO:0000313" key="1">
    <source>
        <dbReference type="EMBL" id="PSJ30545.1"/>
    </source>
</evidence>
<protein>
    <submittedName>
        <fullName evidence="1">Uncharacterized protein</fullName>
    </submittedName>
</protein>
<keyword evidence="2" id="KW-1185">Reference proteome</keyword>
<comment type="caution">
    <text evidence="1">The sequence shown here is derived from an EMBL/GenBank/DDBJ whole genome shotgun (WGS) entry which is preliminary data.</text>
</comment>
<reference evidence="1 2" key="1">
    <citation type="submission" date="2018-03" db="EMBL/GenBank/DDBJ databases">
        <title>Chitinolytic properties of Streptosporangium nondiastaticum TBG75A20.</title>
        <authorList>
            <person name="Gayathri V."/>
            <person name="Shiburaj S."/>
        </authorList>
    </citation>
    <scope>NUCLEOTIDE SEQUENCE [LARGE SCALE GENOMIC DNA]</scope>
    <source>
        <strain evidence="1 2">TBG75A20</strain>
    </source>
</reference>
<proteinExistence type="predicted"/>
<dbReference type="Proteomes" id="UP000242427">
    <property type="component" value="Unassembled WGS sequence"/>
</dbReference>
<organism evidence="1 2">
    <name type="scientific">Streptosporangium nondiastaticum</name>
    <dbReference type="NCBI Taxonomy" id="35764"/>
    <lineage>
        <taxon>Bacteria</taxon>
        <taxon>Bacillati</taxon>
        <taxon>Actinomycetota</taxon>
        <taxon>Actinomycetes</taxon>
        <taxon>Streptosporangiales</taxon>
        <taxon>Streptosporangiaceae</taxon>
        <taxon>Streptosporangium</taxon>
    </lineage>
</organism>